<protein>
    <submittedName>
        <fullName evidence="2">Uncharacterized protein</fullName>
    </submittedName>
</protein>
<dbReference type="Proteomes" id="UP000035214">
    <property type="component" value="Unassembled WGS sequence"/>
</dbReference>
<feature type="transmembrane region" description="Helical" evidence="1">
    <location>
        <begin position="234"/>
        <end position="253"/>
    </location>
</feature>
<evidence type="ECO:0000256" key="1">
    <source>
        <dbReference type="SAM" id="Phobius"/>
    </source>
</evidence>
<feature type="transmembrane region" description="Helical" evidence="1">
    <location>
        <begin position="137"/>
        <end position="170"/>
    </location>
</feature>
<feature type="transmembrane region" description="Helical" evidence="1">
    <location>
        <begin position="16"/>
        <end position="36"/>
    </location>
</feature>
<feature type="transmembrane region" description="Helical" evidence="1">
    <location>
        <begin position="91"/>
        <end position="117"/>
    </location>
</feature>
<accession>A0A0G8ER94</accession>
<keyword evidence="1" id="KW-0472">Membrane</keyword>
<dbReference type="EMBL" id="LCYI01000038">
    <property type="protein sequence ID" value="KLA26778.1"/>
    <property type="molecule type" value="Genomic_DNA"/>
</dbReference>
<dbReference type="PATRIC" id="fig|1396.428.peg.5652"/>
<keyword evidence="1" id="KW-0812">Transmembrane</keyword>
<feature type="transmembrane region" description="Helical" evidence="1">
    <location>
        <begin position="182"/>
        <end position="200"/>
    </location>
</feature>
<evidence type="ECO:0000313" key="2">
    <source>
        <dbReference type="EMBL" id="KLA26778.1"/>
    </source>
</evidence>
<proteinExistence type="predicted"/>
<name>A0A0G8ER94_BACCE</name>
<gene>
    <name evidence="2" type="ORF">B4077_6011</name>
</gene>
<organism evidence="2 3">
    <name type="scientific">Bacillus cereus</name>
    <dbReference type="NCBI Taxonomy" id="1396"/>
    <lineage>
        <taxon>Bacteria</taxon>
        <taxon>Bacillati</taxon>
        <taxon>Bacillota</taxon>
        <taxon>Bacilli</taxon>
        <taxon>Bacillales</taxon>
        <taxon>Bacillaceae</taxon>
        <taxon>Bacillus</taxon>
        <taxon>Bacillus cereus group</taxon>
    </lineage>
</organism>
<comment type="caution">
    <text evidence="2">The sequence shown here is derived from an EMBL/GenBank/DDBJ whole genome shotgun (WGS) entry which is preliminary data.</text>
</comment>
<reference evidence="2 3" key="1">
    <citation type="submission" date="2015-04" db="EMBL/GenBank/DDBJ databases">
        <title>Draft Genome Sequences of Eight Spore-Forming Food Isolates of Bacillus cereus Genome sequencing.</title>
        <authorList>
            <person name="Krawcyk A.O."/>
            <person name="de Jong A."/>
            <person name="Eijlander R.T."/>
            <person name="Berendsen E.M."/>
            <person name="Holsappel S."/>
            <person name="Wells-Bennik M."/>
            <person name="Kuipers O.P."/>
        </authorList>
    </citation>
    <scope>NUCLEOTIDE SEQUENCE [LARGE SCALE GENOMIC DNA]</scope>
    <source>
        <strain evidence="2 3">B4077</strain>
    </source>
</reference>
<dbReference type="AlphaFoldDB" id="A0A0G8ER94"/>
<keyword evidence="1" id="KW-1133">Transmembrane helix</keyword>
<sequence>MNPLVRYLFNCNRKKIAVFYFGFIIISLLLLFNMMGLSKVTNQLTKDITLGIHVLIIGITAFLLLLIALPSFNKMLKNTMIRYTAISGKKYIYANLFFFTLMFILLLVIGVIFLYYFSQSTYGGKVIGGYQQEFHKLYAYGFLHHILSVLLWGIDFMSILISCYFIMVITKLIPIKSSKSKMVLSVVFLAVFLTIQTFVLDVLSKLEKYVITIRSAGFIDKNGFIDTSLYPSEGFTILDICFTCLFIVVLAAITGRIMDKKLEI</sequence>
<evidence type="ECO:0000313" key="3">
    <source>
        <dbReference type="Proteomes" id="UP000035214"/>
    </source>
</evidence>
<dbReference type="RefSeq" id="WP_046955784.1">
    <property type="nucleotide sequence ID" value="NZ_LCYI01000038.1"/>
</dbReference>
<feature type="transmembrane region" description="Helical" evidence="1">
    <location>
        <begin position="48"/>
        <end position="70"/>
    </location>
</feature>